<name>A0A2R6BK25_9ARCH</name>
<dbReference type="InterPro" id="IPR001296">
    <property type="entry name" value="Glyco_trans_1"/>
</dbReference>
<evidence type="ECO:0000259" key="1">
    <source>
        <dbReference type="Pfam" id="PF00534"/>
    </source>
</evidence>
<dbReference type="PANTHER" id="PTHR45947">
    <property type="entry name" value="SULFOQUINOVOSYL TRANSFERASE SQD2"/>
    <property type="match status" value="1"/>
</dbReference>
<protein>
    <recommendedName>
        <fullName evidence="1">Glycosyl transferase family 1 domain-containing protein</fullName>
    </recommendedName>
</protein>
<sequence>MKNLIKLVNLQGKFAEVKAEVLGAIESVCEQGSFILGENVERFESEFAALWASKNDKRAQRVKTILYVGRLDEKQKAVSNLIKSFKNVVEQAPQVELRIVGEGFDRPLLENLVEKPGLTGKVHFVGWKSGKELAECYLSAYLFCLPSRRESYSLVVTEAMTAGLPVVCSDLPALRDRVVNGVTGLTVNVDNIEELSKKLLLVINNEEYASQLGANAKKKIDETLVYSHKQFVQVLKRVAEQR</sequence>
<dbReference type="EMBL" id="NEXG01000048">
    <property type="protein sequence ID" value="PSN99014.1"/>
    <property type="molecule type" value="Genomic_DNA"/>
</dbReference>
<dbReference type="PANTHER" id="PTHR45947:SF3">
    <property type="entry name" value="SULFOQUINOVOSYL TRANSFERASE SQD2"/>
    <property type="match status" value="1"/>
</dbReference>
<dbReference type="SUPFAM" id="SSF53756">
    <property type="entry name" value="UDP-Glycosyltransferase/glycogen phosphorylase"/>
    <property type="match status" value="1"/>
</dbReference>
<evidence type="ECO:0000313" key="3">
    <source>
        <dbReference type="Proteomes" id="UP000241120"/>
    </source>
</evidence>
<dbReference type="Pfam" id="PF00534">
    <property type="entry name" value="Glycos_transf_1"/>
    <property type="match status" value="1"/>
</dbReference>
<gene>
    <name evidence="2" type="ORF">B9Q05_12185</name>
</gene>
<feature type="domain" description="Glycosyl transferase family 1" evidence="1">
    <location>
        <begin position="59"/>
        <end position="218"/>
    </location>
</feature>
<comment type="caution">
    <text evidence="2">The sequence shown here is derived from an EMBL/GenBank/DDBJ whole genome shotgun (WGS) entry which is preliminary data.</text>
</comment>
<dbReference type="GO" id="GO:0016757">
    <property type="term" value="F:glycosyltransferase activity"/>
    <property type="evidence" value="ECO:0007669"/>
    <property type="project" value="InterPro"/>
</dbReference>
<dbReference type="InterPro" id="IPR050194">
    <property type="entry name" value="Glycosyltransferase_grp1"/>
</dbReference>
<evidence type="ECO:0000313" key="2">
    <source>
        <dbReference type="EMBL" id="PSN99014.1"/>
    </source>
</evidence>
<dbReference type="Proteomes" id="UP000241120">
    <property type="component" value="Unassembled WGS sequence"/>
</dbReference>
<dbReference type="AlphaFoldDB" id="A0A2R6BK25"/>
<accession>A0A2R6BK25</accession>
<reference evidence="2 3" key="1">
    <citation type="submission" date="2017-04" db="EMBL/GenBank/DDBJ databases">
        <title>Novel microbial lineages endemic to geothermal iron-oxide mats fill important gaps in the evolutionary history of Archaea.</title>
        <authorList>
            <person name="Jay Z.J."/>
            <person name="Beam J.P."/>
            <person name="Dlakic M."/>
            <person name="Rusch D.B."/>
            <person name="Kozubal M.A."/>
            <person name="Inskeep W.P."/>
        </authorList>
    </citation>
    <scope>NUCLEOTIDE SEQUENCE [LARGE SCALE GENOMIC DNA]</scope>
    <source>
        <strain evidence="2">ECH_B_1</strain>
    </source>
</reference>
<proteinExistence type="predicted"/>
<organism evidence="2 3">
    <name type="scientific">Candidatus Marsarchaeota G2 archaeon ECH_B_1</name>
    <dbReference type="NCBI Taxonomy" id="1978159"/>
    <lineage>
        <taxon>Archaea</taxon>
        <taxon>Candidatus Marsarchaeota</taxon>
        <taxon>Candidatus Marsarchaeota group 2</taxon>
    </lineage>
</organism>
<dbReference type="Gene3D" id="3.40.50.2000">
    <property type="entry name" value="Glycogen Phosphorylase B"/>
    <property type="match status" value="1"/>
</dbReference>